<dbReference type="Proteomes" id="UP000176568">
    <property type="component" value="Unassembled WGS sequence"/>
</dbReference>
<evidence type="ECO:0000313" key="1">
    <source>
        <dbReference type="EMBL" id="OGC88881.1"/>
    </source>
</evidence>
<evidence type="ECO:0000313" key="2">
    <source>
        <dbReference type="Proteomes" id="UP000176568"/>
    </source>
</evidence>
<name>A0A1F4Y4P8_9BACT</name>
<gene>
    <name evidence="1" type="ORF">A2419_02530</name>
</gene>
<organism evidence="1 2">
    <name type="scientific">Candidatus Adlerbacteria bacterium RIFOXYC1_FULL_48_26</name>
    <dbReference type="NCBI Taxonomy" id="1797247"/>
    <lineage>
        <taxon>Bacteria</taxon>
        <taxon>Candidatus Adleribacteriota</taxon>
    </lineage>
</organism>
<comment type="caution">
    <text evidence="1">The sequence shown here is derived from an EMBL/GenBank/DDBJ whole genome shotgun (WGS) entry which is preliminary data.</text>
</comment>
<sequence>MNLNGTSVRLAQLAEQALTKGMTRDWRITRVELRQTEGGHYDTIPFDWEMESVYDKKLTGTVYLCEGGLYIIHTETTLFANIGILEPDPVQRAQERERRKSWLYDKSAARSSH</sequence>
<accession>A0A1F4Y4P8</accession>
<dbReference type="EMBL" id="MEXB01000002">
    <property type="protein sequence ID" value="OGC88881.1"/>
    <property type="molecule type" value="Genomic_DNA"/>
</dbReference>
<proteinExistence type="predicted"/>
<protein>
    <submittedName>
        <fullName evidence="1">Uncharacterized protein</fullName>
    </submittedName>
</protein>
<reference evidence="1 2" key="1">
    <citation type="journal article" date="2016" name="Nat. Commun.">
        <title>Thousands of microbial genomes shed light on interconnected biogeochemical processes in an aquifer system.</title>
        <authorList>
            <person name="Anantharaman K."/>
            <person name="Brown C.T."/>
            <person name="Hug L.A."/>
            <person name="Sharon I."/>
            <person name="Castelle C.J."/>
            <person name="Probst A.J."/>
            <person name="Thomas B.C."/>
            <person name="Singh A."/>
            <person name="Wilkins M.J."/>
            <person name="Karaoz U."/>
            <person name="Brodie E.L."/>
            <person name="Williams K.H."/>
            <person name="Hubbard S.S."/>
            <person name="Banfield J.F."/>
        </authorList>
    </citation>
    <scope>NUCLEOTIDE SEQUENCE [LARGE SCALE GENOMIC DNA]</scope>
</reference>
<dbReference type="AlphaFoldDB" id="A0A1F4Y4P8"/>